<feature type="region of interest" description="Disordered" evidence="1">
    <location>
        <begin position="1"/>
        <end position="36"/>
    </location>
</feature>
<gene>
    <name evidence="2" type="ORF">HYFRA_00005787</name>
</gene>
<dbReference type="AlphaFoldDB" id="A0A9N9KWK8"/>
<feature type="region of interest" description="Disordered" evidence="1">
    <location>
        <begin position="437"/>
        <end position="501"/>
    </location>
</feature>
<feature type="compositionally biased region" description="Low complexity" evidence="1">
    <location>
        <begin position="469"/>
        <end position="480"/>
    </location>
</feature>
<dbReference type="EMBL" id="CAJVRL010000056">
    <property type="protein sequence ID" value="CAG8954168.1"/>
    <property type="molecule type" value="Genomic_DNA"/>
</dbReference>
<dbReference type="OrthoDB" id="5426191at2759"/>
<feature type="compositionally biased region" description="Polar residues" evidence="1">
    <location>
        <begin position="190"/>
        <end position="205"/>
    </location>
</feature>
<feature type="compositionally biased region" description="Polar residues" evidence="1">
    <location>
        <begin position="457"/>
        <end position="468"/>
    </location>
</feature>
<sequence length="566" mass="61436">MSPPGFVEASSLSDITELASNPPKYPRNPTEQKREPLTLYLARVPGTRDIILSTLKPQLKNVTAHDVASSLYYLHLNTEDDLKLREEEEANIAEHEDNRRPSVDTIKSLTRKPLPESARASLDIPRQVENSAGTSGLYSTQLLGKSPSLRSISRKPLAPRSPVTSPVTGSFPGSKPLPGIENEAQRPLQEGTSIPRESTETTRGSTPEPFGYNYDKPLSKFSNSFSITIIRRDPISGAQWNIGTVSGIPTTDAGRNENGTASPQKSKKPYFDMSVHLTAPGYTKFRNAPLANHLAGNHSQNHESHQGASVASSFGRKITMEGSSFWPSRQHKKNGSEGLAAHGRDYGSSSTDNDNEGETISPERSSTKGYIFISPWGGRCKFSTGGGGRSLKCKHTLPKTIHSASDSMAAPQASAAVSELRFNLPSSDIFASFTQNLKDGANPKHPKHFSIPKFGHTRNQSSSDTSEVGASYGSQSASASNPNDAENRPPLPPRPNYSARAADLSDDEYDDRLGISLGQEKAGGGNRGKRAKLGKLIVYDEGFKMLDLVVASNMGIWWSVWESDFR</sequence>
<feature type="region of interest" description="Disordered" evidence="1">
    <location>
        <begin position="92"/>
        <end position="212"/>
    </location>
</feature>
<feature type="region of interest" description="Disordered" evidence="1">
    <location>
        <begin position="248"/>
        <end position="268"/>
    </location>
</feature>
<evidence type="ECO:0000256" key="1">
    <source>
        <dbReference type="SAM" id="MobiDB-lite"/>
    </source>
</evidence>
<reference evidence="2" key="1">
    <citation type="submission" date="2021-07" db="EMBL/GenBank/DDBJ databases">
        <authorList>
            <person name="Durling M."/>
        </authorList>
    </citation>
    <scope>NUCLEOTIDE SEQUENCE</scope>
</reference>
<proteinExistence type="predicted"/>
<organism evidence="2 3">
    <name type="scientific">Hymenoscyphus fraxineus</name>
    <dbReference type="NCBI Taxonomy" id="746836"/>
    <lineage>
        <taxon>Eukaryota</taxon>
        <taxon>Fungi</taxon>
        <taxon>Dikarya</taxon>
        <taxon>Ascomycota</taxon>
        <taxon>Pezizomycotina</taxon>
        <taxon>Leotiomycetes</taxon>
        <taxon>Helotiales</taxon>
        <taxon>Helotiaceae</taxon>
        <taxon>Hymenoscyphus</taxon>
    </lineage>
</organism>
<protein>
    <recommendedName>
        <fullName evidence="4">Oxidoreductase-like protein</fullName>
    </recommendedName>
</protein>
<evidence type="ECO:0000313" key="2">
    <source>
        <dbReference type="EMBL" id="CAG8954168.1"/>
    </source>
</evidence>
<accession>A0A9N9KWK8</accession>
<keyword evidence="3" id="KW-1185">Reference proteome</keyword>
<comment type="caution">
    <text evidence="2">The sequence shown here is derived from an EMBL/GenBank/DDBJ whole genome shotgun (WGS) entry which is preliminary data.</text>
</comment>
<evidence type="ECO:0008006" key="4">
    <source>
        <dbReference type="Google" id="ProtNLM"/>
    </source>
</evidence>
<feature type="compositionally biased region" description="Polar residues" evidence="1">
    <location>
        <begin position="128"/>
        <end position="151"/>
    </location>
</feature>
<feature type="region of interest" description="Disordered" evidence="1">
    <location>
        <begin position="322"/>
        <end position="364"/>
    </location>
</feature>
<name>A0A9N9KWK8_9HELO</name>
<evidence type="ECO:0000313" key="3">
    <source>
        <dbReference type="Proteomes" id="UP000696280"/>
    </source>
</evidence>
<feature type="compositionally biased region" description="Basic and acidic residues" evidence="1">
    <location>
        <begin position="92"/>
        <end position="102"/>
    </location>
</feature>
<dbReference type="Proteomes" id="UP000696280">
    <property type="component" value="Unassembled WGS sequence"/>
</dbReference>